<dbReference type="PROSITE" id="PS50015">
    <property type="entry name" value="SAP_B"/>
    <property type="match status" value="1"/>
</dbReference>
<evidence type="ECO:0000313" key="4">
    <source>
        <dbReference type="WBParaSite" id="PTRK_0000528800.1"/>
    </source>
</evidence>
<protein>
    <submittedName>
        <fullName evidence="4">Saposin B-type domain-containing protein</fullName>
    </submittedName>
</protein>
<accession>A0A0N4ZCN6</accession>
<name>A0A0N4ZCN6_PARTI</name>
<dbReference type="InterPro" id="IPR011001">
    <property type="entry name" value="Saposin-like"/>
</dbReference>
<dbReference type="SUPFAM" id="SSF47862">
    <property type="entry name" value="Saposin"/>
    <property type="match status" value="1"/>
</dbReference>
<organism evidence="3 4">
    <name type="scientific">Parastrongyloides trichosuri</name>
    <name type="common">Possum-specific nematode worm</name>
    <dbReference type="NCBI Taxonomy" id="131310"/>
    <lineage>
        <taxon>Eukaryota</taxon>
        <taxon>Metazoa</taxon>
        <taxon>Ecdysozoa</taxon>
        <taxon>Nematoda</taxon>
        <taxon>Chromadorea</taxon>
        <taxon>Rhabditida</taxon>
        <taxon>Tylenchina</taxon>
        <taxon>Panagrolaimomorpha</taxon>
        <taxon>Strongyloidoidea</taxon>
        <taxon>Strongyloididae</taxon>
        <taxon>Parastrongyloides</taxon>
    </lineage>
</organism>
<evidence type="ECO:0000259" key="2">
    <source>
        <dbReference type="PROSITE" id="PS50015"/>
    </source>
</evidence>
<keyword evidence="1" id="KW-1015">Disulfide bond</keyword>
<dbReference type="Gene3D" id="1.10.225.10">
    <property type="entry name" value="Saposin-like"/>
    <property type="match status" value="1"/>
</dbReference>
<evidence type="ECO:0000256" key="1">
    <source>
        <dbReference type="ARBA" id="ARBA00023157"/>
    </source>
</evidence>
<dbReference type="AlphaFoldDB" id="A0A0N4ZCN6"/>
<proteinExistence type="predicted"/>
<dbReference type="WBParaSite" id="PTRK_0000528800.1">
    <property type="protein sequence ID" value="PTRK_0000528800.1"/>
    <property type="gene ID" value="PTRK_0000528800"/>
</dbReference>
<dbReference type="Proteomes" id="UP000038045">
    <property type="component" value="Unplaced"/>
</dbReference>
<evidence type="ECO:0000313" key="3">
    <source>
        <dbReference type="Proteomes" id="UP000038045"/>
    </source>
</evidence>
<keyword evidence="3" id="KW-1185">Reference proteome</keyword>
<sequence length="113" mass="13102">MLGCIICKKFYYYIDTFSKKEMDKDSVKESIKADYCNDLGFFMNICYKTLDAYYDDMWNDSVSGNVLSIEERCEGIGLCPTLAQMNGCSTGTDSKYSIYRDLFINTKNFREEL</sequence>
<feature type="domain" description="Saposin B-type" evidence="2">
    <location>
        <begin position="1"/>
        <end position="83"/>
    </location>
</feature>
<reference evidence="4" key="1">
    <citation type="submission" date="2017-02" db="UniProtKB">
        <authorList>
            <consortium name="WormBaseParasite"/>
        </authorList>
    </citation>
    <scope>IDENTIFICATION</scope>
</reference>
<dbReference type="InterPro" id="IPR008139">
    <property type="entry name" value="SaposinB_dom"/>
</dbReference>